<keyword evidence="2" id="KW-0472">Membrane</keyword>
<dbReference type="GeneID" id="22586619"/>
<evidence type="ECO:0000256" key="2">
    <source>
        <dbReference type="SAM" id="Phobius"/>
    </source>
</evidence>
<feature type="transmembrane region" description="Helical" evidence="2">
    <location>
        <begin position="246"/>
        <end position="266"/>
    </location>
</feature>
<feature type="transmembrane region" description="Helical" evidence="2">
    <location>
        <begin position="35"/>
        <end position="56"/>
    </location>
</feature>
<dbReference type="eggNOG" id="ENOG502T4RB">
    <property type="taxonomic scope" value="Eukaryota"/>
</dbReference>
<dbReference type="OMA" id="DSAGCAM"/>
<dbReference type="RefSeq" id="XP_010763524.1">
    <property type="nucleotide sequence ID" value="XM_010765222.1"/>
</dbReference>
<gene>
    <name evidence="3" type="ORF">PADG_08298</name>
</gene>
<feature type="compositionally biased region" description="Polar residues" evidence="1">
    <location>
        <begin position="298"/>
        <end position="310"/>
    </location>
</feature>
<name>C1GLQ7_PARBD</name>
<dbReference type="InParanoid" id="C1GLQ7"/>
<evidence type="ECO:0000313" key="3">
    <source>
        <dbReference type="EMBL" id="EEH43373.2"/>
    </source>
</evidence>
<dbReference type="VEuPathDB" id="FungiDB:PADG_08298"/>
<dbReference type="Proteomes" id="UP000001628">
    <property type="component" value="Unassembled WGS sequence"/>
</dbReference>
<keyword evidence="2" id="KW-1133">Transmembrane helix</keyword>
<dbReference type="AlphaFoldDB" id="C1GLQ7"/>
<keyword evidence="2" id="KW-0812">Transmembrane</keyword>
<evidence type="ECO:0000313" key="4">
    <source>
        <dbReference type="Proteomes" id="UP000001628"/>
    </source>
</evidence>
<reference evidence="3 4" key="1">
    <citation type="journal article" date="2011" name="PLoS Genet.">
        <title>Comparative genomic analysis of human fungal pathogens causing paracoccidioidomycosis.</title>
        <authorList>
            <person name="Desjardins C.A."/>
            <person name="Champion M.D."/>
            <person name="Holder J.W."/>
            <person name="Muszewska A."/>
            <person name="Goldberg J."/>
            <person name="Bailao A.M."/>
            <person name="Brigido M.M."/>
            <person name="Ferreira M.E."/>
            <person name="Garcia A.M."/>
            <person name="Grynberg M."/>
            <person name="Gujja S."/>
            <person name="Heiman D.I."/>
            <person name="Henn M.R."/>
            <person name="Kodira C.D."/>
            <person name="Leon-Narvaez H."/>
            <person name="Longo L.V."/>
            <person name="Ma L.J."/>
            <person name="Malavazi I."/>
            <person name="Matsuo A.L."/>
            <person name="Morais F.V."/>
            <person name="Pereira M."/>
            <person name="Rodriguez-Brito S."/>
            <person name="Sakthikumar S."/>
            <person name="Salem-Izacc S.M."/>
            <person name="Sykes S.M."/>
            <person name="Teixeira M.M."/>
            <person name="Vallejo M.C."/>
            <person name="Walter M.E."/>
            <person name="Yandava C."/>
            <person name="Young S."/>
            <person name="Zeng Q."/>
            <person name="Zucker J."/>
            <person name="Felipe M.S."/>
            <person name="Goldman G.H."/>
            <person name="Haas B.J."/>
            <person name="McEwen J.G."/>
            <person name="Nino-Vega G."/>
            <person name="Puccia R."/>
            <person name="San-Blas G."/>
            <person name="Soares C.M."/>
            <person name="Birren B.W."/>
            <person name="Cuomo C.A."/>
        </authorList>
    </citation>
    <scope>NUCLEOTIDE SEQUENCE [LARGE SCALE GENOMIC DNA]</scope>
    <source>
        <strain evidence="3 4">Pb18</strain>
    </source>
</reference>
<feature type="region of interest" description="Disordered" evidence="1">
    <location>
        <begin position="274"/>
        <end position="312"/>
    </location>
</feature>
<proteinExistence type="predicted"/>
<accession>C1GLQ7</accession>
<dbReference type="EMBL" id="KN275971">
    <property type="protein sequence ID" value="EEH43373.2"/>
    <property type="molecule type" value="Genomic_DNA"/>
</dbReference>
<protein>
    <submittedName>
        <fullName evidence="3">Uncharacterized protein</fullName>
    </submittedName>
</protein>
<dbReference type="KEGG" id="pbn:PADG_08298"/>
<evidence type="ECO:0000256" key="1">
    <source>
        <dbReference type="SAM" id="MobiDB-lite"/>
    </source>
</evidence>
<sequence>MVAQPQFFAIVRLFLLILYTFGANGSMDRFRIPRFASIACLLLNCFVAGATITSTATTTITTFPSDFIGYYTSKVSGTISDVPLKCNRGESFTTSGRYARCCPTRDSAGCAMPTECKNGLMAFDNNMKTTCSNCATVAIYEYFDVPTSMKQILCQVTSQSWTLYRYIQVRTVMPTGIPSEPHATISTTSQGLLYTNLFSNLSTTSITSQAMPTAPLAPIISQTTSRITGERSRKPHEKQNTEAAKISGIIVGTILFISIIILGLLLGRSKWNKPPSLPSSGKVHEDEGSNGPALVPTRRQTSRQGPQRTCMSREGFKSVEELSHSGGFSPAQELPTVVEERYQQLSAASSPISPCVSSTR</sequence>
<dbReference type="OrthoDB" id="4188269at2759"/>
<dbReference type="HOGENOM" id="CLU_054775_0_0_1"/>
<feature type="transmembrane region" description="Helical" evidence="2">
    <location>
        <begin position="6"/>
        <end position="23"/>
    </location>
</feature>
<organism evidence="3 4">
    <name type="scientific">Paracoccidioides brasiliensis (strain Pb18)</name>
    <dbReference type="NCBI Taxonomy" id="502780"/>
    <lineage>
        <taxon>Eukaryota</taxon>
        <taxon>Fungi</taxon>
        <taxon>Dikarya</taxon>
        <taxon>Ascomycota</taxon>
        <taxon>Pezizomycotina</taxon>
        <taxon>Eurotiomycetes</taxon>
        <taxon>Eurotiomycetidae</taxon>
        <taxon>Onygenales</taxon>
        <taxon>Ajellomycetaceae</taxon>
        <taxon>Paracoccidioides</taxon>
    </lineage>
</organism>
<keyword evidence="4" id="KW-1185">Reference proteome</keyword>